<dbReference type="RefSeq" id="WP_066335814.1">
    <property type="nucleotide sequence ID" value="NZ_CP017688.1"/>
</dbReference>
<dbReference type="EMBL" id="LVEP01000038">
    <property type="protein sequence ID" value="OCB74311.1"/>
    <property type="molecule type" value="Genomic_DNA"/>
</dbReference>
<accession>A0A1B9DX95</accession>
<proteinExistence type="predicted"/>
<feature type="signal peptide" evidence="1">
    <location>
        <begin position="1"/>
        <end position="18"/>
    </location>
</feature>
<dbReference type="AlphaFoldDB" id="A0A1B9DX95"/>
<name>A0A1B9DX95_9FLAO</name>
<keyword evidence="3" id="KW-1185">Reference proteome</keyword>
<evidence type="ECO:0000313" key="2">
    <source>
        <dbReference type="EMBL" id="OCB74311.1"/>
    </source>
</evidence>
<gene>
    <name evidence="2" type="ORF">LPBF_09925</name>
</gene>
<protein>
    <submittedName>
        <fullName evidence="2">Membrane-binding protein</fullName>
    </submittedName>
</protein>
<dbReference type="Proteomes" id="UP000093510">
    <property type="component" value="Unassembled WGS sequence"/>
</dbReference>
<keyword evidence="1" id="KW-0732">Signal</keyword>
<feature type="chain" id="PRO_5008624871" evidence="1">
    <location>
        <begin position="19"/>
        <end position="116"/>
    </location>
</feature>
<comment type="caution">
    <text evidence="2">The sequence shown here is derived from an EMBL/GenBank/DDBJ whole genome shotgun (WGS) entry which is preliminary data.</text>
</comment>
<dbReference type="Gene3D" id="2.20.110.10">
    <property type="entry name" value="Histone H3 K4-specific methyltransferase SET7/9 N-terminal domain"/>
    <property type="match status" value="1"/>
</dbReference>
<evidence type="ECO:0000256" key="1">
    <source>
        <dbReference type="SAM" id="SignalP"/>
    </source>
</evidence>
<evidence type="ECO:0000313" key="3">
    <source>
        <dbReference type="Proteomes" id="UP000093510"/>
    </source>
</evidence>
<reference evidence="2 3" key="1">
    <citation type="submission" date="2016-03" db="EMBL/GenBank/DDBJ databases">
        <authorList>
            <person name="Ploux O."/>
        </authorList>
    </citation>
    <scope>NUCLEOTIDE SEQUENCE [LARGE SCALE GENOMIC DNA]</scope>
    <source>
        <strain evidence="2 3">LPB0076</strain>
    </source>
</reference>
<dbReference type="STRING" id="1763534.GCA_001831475_00314"/>
<dbReference type="SUPFAM" id="SSF82185">
    <property type="entry name" value="Histone H3 K4-specific methyltransferase SET7/9 N-terminal domain"/>
    <property type="match status" value="1"/>
</dbReference>
<dbReference type="OrthoDB" id="1467310at2"/>
<organism evidence="2 3">
    <name type="scientific">Flavobacterium crassostreae</name>
    <dbReference type="NCBI Taxonomy" id="1763534"/>
    <lineage>
        <taxon>Bacteria</taxon>
        <taxon>Pseudomonadati</taxon>
        <taxon>Bacteroidota</taxon>
        <taxon>Flavobacteriia</taxon>
        <taxon>Flavobacteriales</taxon>
        <taxon>Flavobacteriaceae</taxon>
        <taxon>Flavobacterium</taxon>
    </lineage>
</organism>
<sequence>MKKYIMIAAVLVSGMLFAQNNKPKLEAIGNMVKVTYLHENGAVQQQGFYENGELQGKWVSFDDKGNKIAVAEYNKGEKIGKWFFWNNTALTEVDYADNRVAIVKNWKQQDPIVNVE</sequence>